<accession>A0ABX8REI4</accession>
<reference evidence="2" key="1">
    <citation type="submission" date="2021-07" db="EMBL/GenBank/DDBJ databases">
        <title>Complete genome sequence of Crassaminicella sp. 143-21, isolated from a deep-sea hydrothermal vent.</title>
        <authorList>
            <person name="Li X."/>
        </authorList>
    </citation>
    <scope>NUCLEOTIDE SEQUENCE</scope>
    <source>
        <strain evidence="2">143-21</strain>
    </source>
</reference>
<dbReference type="InterPro" id="IPR051324">
    <property type="entry name" value="Stress/Tellurium_Resist"/>
</dbReference>
<feature type="domain" description="TerD" evidence="1">
    <location>
        <begin position="1"/>
        <end position="168"/>
    </location>
</feature>
<organism evidence="2 3">
    <name type="scientific">Crassaminicella indica</name>
    <dbReference type="NCBI Taxonomy" id="2855394"/>
    <lineage>
        <taxon>Bacteria</taxon>
        <taxon>Bacillati</taxon>
        <taxon>Bacillota</taxon>
        <taxon>Clostridia</taxon>
        <taxon>Eubacteriales</taxon>
        <taxon>Clostridiaceae</taxon>
        <taxon>Crassaminicella</taxon>
    </lineage>
</organism>
<dbReference type="InterPro" id="IPR003325">
    <property type="entry name" value="TerD"/>
</dbReference>
<name>A0ABX8REI4_9CLOT</name>
<keyword evidence="3" id="KW-1185">Reference proteome</keyword>
<dbReference type="EMBL" id="CP078093">
    <property type="protein sequence ID" value="QXM06804.1"/>
    <property type="molecule type" value="Genomic_DNA"/>
</dbReference>
<dbReference type="PANTHER" id="PTHR32097">
    <property type="entry name" value="CAMP-BINDING PROTEIN 1-RELATED"/>
    <property type="match status" value="1"/>
</dbReference>
<proteinExistence type="predicted"/>
<sequence length="184" mass="21966">MAKSLIKGEKVIIGKVNEGLGVFSMELEFINTFYPLLDIDFFAFMIDEKQRVNKQHIIFYNQPMQNKSIKYYEDYKGDENKKIFEIDLNKLPKNIQKIVFGCSVYKDENIDKLKSIPLTFKMLDKITGIEMFQINEDLDIGYYETFLLGDIYQYKDLWKFNTVKYEHEKHILGILKRLYGINFY</sequence>
<dbReference type="Pfam" id="PF02342">
    <property type="entry name" value="TerD"/>
    <property type="match status" value="1"/>
</dbReference>
<protein>
    <submittedName>
        <fullName evidence="2">TerD family protein</fullName>
    </submittedName>
</protein>
<evidence type="ECO:0000313" key="2">
    <source>
        <dbReference type="EMBL" id="QXM06804.1"/>
    </source>
</evidence>
<dbReference type="Proteomes" id="UP000886818">
    <property type="component" value="Chromosome"/>
</dbReference>
<gene>
    <name evidence="2" type="ORF">KVH43_03520</name>
</gene>
<dbReference type="RefSeq" id="WP_218283497.1">
    <property type="nucleotide sequence ID" value="NZ_CP078093.1"/>
</dbReference>
<evidence type="ECO:0000313" key="3">
    <source>
        <dbReference type="Proteomes" id="UP000886818"/>
    </source>
</evidence>
<evidence type="ECO:0000259" key="1">
    <source>
        <dbReference type="Pfam" id="PF02342"/>
    </source>
</evidence>
<dbReference type="PANTHER" id="PTHR32097:SF3">
    <property type="entry name" value="TELLURITE RESISTANCE PROTEIN"/>
    <property type="match status" value="1"/>
</dbReference>